<dbReference type="EMBL" id="DSOK01000109">
    <property type="protein sequence ID" value="HEN14510.1"/>
    <property type="molecule type" value="Genomic_DNA"/>
</dbReference>
<feature type="signal peptide" evidence="1">
    <location>
        <begin position="1"/>
        <end position="18"/>
    </location>
</feature>
<proteinExistence type="predicted"/>
<reference evidence="2" key="1">
    <citation type="journal article" date="2020" name="mSystems">
        <title>Genome- and Community-Level Interaction Insights into Carbon Utilization and Element Cycling Functions of Hydrothermarchaeota in Hydrothermal Sediment.</title>
        <authorList>
            <person name="Zhou Z."/>
            <person name="Liu Y."/>
            <person name="Xu W."/>
            <person name="Pan J."/>
            <person name="Luo Z.H."/>
            <person name="Li M."/>
        </authorList>
    </citation>
    <scope>NUCLEOTIDE SEQUENCE [LARGE SCALE GENOMIC DNA]</scope>
    <source>
        <strain evidence="2">SpSt-339</strain>
    </source>
</reference>
<feature type="chain" id="PRO_5028302639" evidence="1">
    <location>
        <begin position="19"/>
        <end position="310"/>
    </location>
</feature>
<protein>
    <submittedName>
        <fullName evidence="2">Uncharacterized protein</fullName>
    </submittedName>
</protein>
<gene>
    <name evidence="2" type="ORF">ENQ76_03450</name>
</gene>
<comment type="caution">
    <text evidence="2">The sequence shown here is derived from an EMBL/GenBank/DDBJ whole genome shotgun (WGS) entry which is preliminary data.</text>
</comment>
<name>A0A7C2NVN4_9PLAN</name>
<evidence type="ECO:0000313" key="2">
    <source>
        <dbReference type="EMBL" id="HEN14510.1"/>
    </source>
</evidence>
<organism evidence="2">
    <name type="scientific">Schlesneria paludicola</name>
    <dbReference type="NCBI Taxonomy" id="360056"/>
    <lineage>
        <taxon>Bacteria</taxon>
        <taxon>Pseudomonadati</taxon>
        <taxon>Planctomycetota</taxon>
        <taxon>Planctomycetia</taxon>
        <taxon>Planctomycetales</taxon>
        <taxon>Planctomycetaceae</taxon>
        <taxon>Schlesneria</taxon>
    </lineage>
</organism>
<evidence type="ECO:0000256" key="1">
    <source>
        <dbReference type="SAM" id="SignalP"/>
    </source>
</evidence>
<keyword evidence="1" id="KW-0732">Signal</keyword>
<accession>A0A7C2NVN4</accession>
<sequence length="310" mass="34642">MRSLAVVALCLVPVVAGAQPPTLKTPRGELAIFPADNPWNQDVSRLPVHPRSQDYLESVGLDVKLHPDFGTVWNGAPSGIPYNLVPGDQPKVTVQFEYADESDPGPYPIPANPLLEGGPNARLESDRHILMIDYDHRRLYELFHAVQQKDGRWTAGSGAIFDLTKNDLRPRGWTSADAAGLPVFPGLARYDEIVERGELRHALRFTVRRTQRGYILPATHFASRSTDPKLPPMGMRVRLRRDYDVSKFPKCAQVILNGLKTHGMLLADNGGDWFVSGVPDPRWNDDELETLKRVKVRDFEVVDTGPVITR</sequence>
<dbReference type="AlphaFoldDB" id="A0A7C2NVN4"/>